<protein>
    <submittedName>
        <fullName evidence="1">Uncharacterized protein</fullName>
    </submittedName>
</protein>
<accession>A0A371HY60</accession>
<comment type="caution">
    <text evidence="1">The sequence shown here is derived from an EMBL/GenBank/DDBJ whole genome shotgun (WGS) entry which is preliminary data.</text>
</comment>
<name>A0A371HY60_MUCPR</name>
<sequence length="101" mass="11629">MFGCDIFHMARQKKLPFNISSSNAHNPFDLIRMDIRGPFSTTSIHGYQYSFIVLDDNSTYVKNFIQMVDTQFDNQTKVIQTYNGPKGVETPNQLCRNSTIE</sequence>
<dbReference type="Proteomes" id="UP000257109">
    <property type="component" value="Unassembled WGS sequence"/>
</dbReference>
<dbReference type="AlphaFoldDB" id="A0A371HY60"/>
<proteinExistence type="predicted"/>
<keyword evidence="2" id="KW-1185">Reference proteome</keyword>
<feature type="non-terminal residue" evidence="1">
    <location>
        <position position="1"/>
    </location>
</feature>
<dbReference type="EMBL" id="QJKJ01001414">
    <property type="protein sequence ID" value="RDY07722.1"/>
    <property type="molecule type" value="Genomic_DNA"/>
</dbReference>
<feature type="non-terminal residue" evidence="1">
    <location>
        <position position="101"/>
    </location>
</feature>
<gene>
    <name evidence="1" type="ORF">CR513_08131</name>
</gene>
<dbReference type="OrthoDB" id="1380361at2759"/>
<reference evidence="1" key="1">
    <citation type="submission" date="2018-05" db="EMBL/GenBank/DDBJ databases">
        <title>Draft genome of Mucuna pruriens seed.</title>
        <authorList>
            <person name="Nnadi N.E."/>
            <person name="Vos R."/>
            <person name="Hasami M.H."/>
            <person name="Devisetty U.K."/>
            <person name="Aguiy J.C."/>
        </authorList>
    </citation>
    <scope>NUCLEOTIDE SEQUENCE [LARGE SCALE GENOMIC DNA]</scope>
    <source>
        <strain evidence="1">JCA_2017</strain>
    </source>
</reference>
<evidence type="ECO:0000313" key="2">
    <source>
        <dbReference type="Proteomes" id="UP000257109"/>
    </source>
</evidence>
<evidence type="ECO:0000313" key="1">
    <source>
        <dbReference type="EMBL" id="RDY07722.1"/>
    </source>
</evidence>
<organism evidence="1 2">
    <name type="scientific">Mucuna pruriens</name>
    <name type="common">Velvet bean</name>
    <name type="synonym">Dolichos pruriens</name>
    <dbReference type="NCBI Taxonomy" id="157652"/>
    <lineage>
        <taxon>Eukaryota</taxon>
        <taxon>Viridiplantae</taxon>
        <taxon>Streptophyta</taxon>
        <taxon>Embryophyta</taxon>
        <taxon>Tracheophyta</taxon>
        <taxon>Spermatophyta</taxon>
        <taxon>Magnoliopsida</taxon>
        <taxon>eudicotyledons</taxon>
        <taxon>Gunneridae</taxon>
        <taxon>Pentapetalae</taxon>
        <taxon>rosids</taxon>
        <taxon>fabids</taxon>
        <taxon>Fabales</taxon>
        <taxon>Fabaceae</taxon>
        <taxon>Papilionoideae</taxon>
        <taxon>50 kb inversion clade</taxon>
        <taxon>NPAAA clade</taxon>
        <taxon>indigoferoid/millettioid clade</taxon>
        <taxon>Phaseoleae</taxon>
        <taxon>Mucuna</taxon>
    </lineage>
</organism>